<comment type="caution">
    <text evidence="1">The sequence shown here is derived from an EMBL/GenBank/DDBJ whole genome shotgun (WGS) entry which is preliminary data.</text>
</comment>
<dbReference type="Proteomes" id="UP000639772">
    <property type="component" value="Unassembled WGS sequence"/>
</dbReference>
<dbReference type="EMBL" id="JADCNM010000002">
    <property type="protein sequence ID" value="KAG0493395.1"/>
    <property type="molecule type" value="Genomic_DNA"/>
</dbReference>
<name>A0A835RS57_VANPL</name>
<evidence type="ECO:0000313" key="1">
    <source>
        <dbReference type="EMBL" id="KAG0493395.1"/>
    </source>
</evidence>
<gene>
    <name evidence="1" type="ORF">HPP92_004389</name>
</gene>
<organism evidence="1 2">
    <name type="scientific">Vanilla planifolia</name>
    <name type="common">Vanilla</name>
    <dbReference type="NCBI Taxonomy" id="51239"/>
    <lineage>
        <taxon>Eukaryota</taxon>
        <taxon>Viridiplantae</taxon>
        <taxon>Streptophyta</taxon>
        <taxon>Embryophyta</taxon>
        <taxon>Tracheophyta</taxon>
        <taxon>Spermatophyta</taxon>
        <taxon>Magnoliopsida</taxon>
        <taxon>Liliopsida</taxon>
        <taxon>Asparagales</taxon>
        <taxon>Orchidaceae</taxon>
        <taxon>Vanilloideae</taxon>
        <taxon>Vanilleae</taxon>
        <taxon>Vanilla</taxon>
    </lineage>
</organism>
<protein>
    <submittedName>
        <fullName evidence="1">Uncharacterized protein</fullName>
    </submittedName>
</protein>
<dbReference type="AlphaFoldDB" id="A0A835RS57"/>
<evidence type="ECO:0000313" key="2">
    <source>
        <dbReference type="Proteomes" id="UP000639772"/>
    </source>
</evidence>
<sequence length="119" mass="13947">MARRKNRILRRAYDLLSDIPMARFRKPINEKLLLFKKKRGMKLYHHYNYAFIGENDDEKLLGDEMLFGGEGIEILAIAARESEEKMTVDAELTDEGDASVDGKAERFIEKFYEELRSQK</sequence>
<accession>A0A835RS57</accession>
<dbReference type="OrthoDB" id="1936669at2759"/>
<reference evidence="1 2" key="1">
    <citation type="journal article" date="2020" name="Nat. Food">
        <title>A phased Vanilla planifolia genome enables genetic improvement of flavour and production.</title>
        <authorList>
            <person name="Hasing T."/>
            <person name="Tang H."/>
            <person name="Brym M."/>
            <person name="Khazi F."/>
            <person name="Huang T."/>
            <person name="Chambers A.H."/>
        </authorList>
    </citation>
    <scope>NUCLEOTIDE SEQUENCE [LARGE SCALE GENOMIC DNA]</scope>
    <source>
        <tissue evidence="1">Leaf</tissue>
    </source>
</reference>
<dbReference type="Pfam" id="PF05553">
    <property type="entry name" value="DUF761"/>
    <property type="match status" value="1"/>
</dbReference>
<dbReference type="InterPro" id="IPR008480">
    <property type="entry name" value="DUF761_pln"/>
</dbReference>
<proteinExistence type="predicted"/>